<keyword evidence="1" id="KW-0732">Signal</keyword>
<keyword evidence="3" id="KW-1185">Reference proteome</keyword>
<dbReference type="Pfam" id="PF12893">
    <property type="entry name" value="Lumazine_bd_2"/>
    <property type="match status" value="1"/>
</dbReference>
<organism evidence="2 3">
    <name type="scientific">Sulfidibacter corallicola</name>
    <dbReference type="NCBI Taxonomy" id="2818388"/>
    <lineage>
        <taxon>Bacteria</taxon>
        <taxon>Pseudomonadati</taxon>
        <taxon>Acidobacteriota</taxon>
        <taxon>Holophagae</taxon>
        <taxon>Acanthopleuribacterales</taxon>
        <taxon>Acanthopleuribacteraceae</taxon>
        <taxon>Sulfidibacter</taxon>
    </lineage>
</organism>
<proteinExistence type="predicted"/>
<dbReference type="EMBL" id="CP071793">
    <property type="protein sequence ID" value="QTD48346.1"/>
    <property type="molecule type" value="Genomic_DNA"/>
</dbReference>
<dbReference type="AlphaFoldDB" id="A0A8A4TEG3"/>
<evidence type="ECO:0000256" key="1">
    <source>
        <dbReference type="SAM" id="SignalP"/>
    </source>
</evidence>
<name>A0A8A4TEG3_SULCO</name>
<dbReference type="KEGG" id="scor:J3U87_22430"/>
<evidence type="ECO:0000313" key="2">
    <source>
        <dbReference type="EMBL" id="QTD48346.1"/>
    </source>
</evidence>
<feature type="signal peptide" evidence="1">
    <location>
        <begin position="1"/>
        <end position="20"/>
    </location>
</feature>
<dbReference type="Proteomes" id="UP000663929">
    <property type="component" value="Chromosome"/>
</dbReference>
<dbReference type="SUPFAM" id="SSF54427">
    <property type="entry name" value="NTF2-like"/>
    <property type="match status" value="1"/>
</dbReference>
<sequence length="145" mass="16080">MRTVSFTLTLLFLAAFPGLADDRTDQDAIRKTLSNYVLSGDLRDAELAGKALHPRAVQFFHTGEGVRAVDRDQYQALLTKGEIGGQNRQFEVPNLELYRNTALARLVITSDTMIFSNYVTLMKEGGAWKIVSVTIHLSPNTAAKH</sequence>
<dbReference type="RefSeq" id="WP_237378000.1">
    <property type="nucleotide sequence ID" value="NZ_CP071793.1"/>
</dbReference>
<accession>A0A8A4TEG3</accession>
<dbReference type="InterPro" id="IPR032710">
    <property type="entry name" value="NTF2-like_dom_sf"/>
</dbReference>
<dbReference type="InterPro" id="IPR039437">
    <property type="entry name" value="FrzH/put_lumazine-bd"/>
</dbReference>
<gene>
    <name evidence="2" type="ORF">J3U87_22430</name>
</gene>
<dbReference type="Gene3D" id="3.10.450.50">
    <property type="match status" value="1"/>
</dbReference>
<reference evidence="2" key="1">
    <citation type="submission" date="2021-03" db="EMBL/GenBank/DDBJ databases">
        <title>Acanthopleuribacteraceae sp. M133.</title>
        <authorList>
            <person name="Wang G."/>
        </authorList>
    </citation>
    <scope>NUCLEOTIDE SEQUENCE</scope>
    <source>
        <strain evidence="2">M133</strain>
    </source>
</reference>
<feature type="chain" id="PRO_5035309613" evidence="1">
    <location>
        <begin position="21"/>
        <end position="145"/>
    </location>
</feature>
<evidence type="ECO:0000313" key="3">
    <source>
        <dbReference type="Proteomes" id="UP000663929"/>
    </source>
</evidence>
<protein>
    <submittedName>
        <fullName evidence="2">Nuclear transport factor 2 family protein</fullName>
    </submittedName>
</protein>